<evidence type="ECO:0000256" key="1">
    <source>
        <dbReference type="SAM" id="MobiDB-lite"/>
    </source>
</evidence>
<organism evidence="3 4">
    <name type="scientific">Salmo salar</name>
    <name type="common">Atlantic salmon</name>
    <dbReference type="NCBI Taxonomy" id="8030"/>
    <lineage>
        <taxon>Eukaryota</taxon>
        <taxon>Metazoa</taxon>
        <taxon>Chordata</taxon>
        <taxon>Craniata</taxon>
        <taxon>Vertebrata</taxon>
        <taxon>Euteleostomi</taxon>
        <taxon>Actinopterygii</taxon>
        <taxon>Neopterygii</taxon>
        <taxon>Teleostei</taxon>
        <taxon>Protacanthopterygii</taxon>
        <taxon>Salmoniformes</taxon>
        <taxon>Salmonidae</taxon>
        <taxon>Salmoninae</taxon>
        <taxon>Salmo</taxon>
    </lineage>
</organism>
<protein>
    <submittedName>
        <fullName evidence="4 5">Uncharacterized protein LOC106566405</fullName>
    </submittedName>
</protein>
<keyword evidence="2" id="KW-0812">Transmembrane</keyword>
<sequence>MDRGYVNNFYKGRISRMESNGEMFVMIRNLKPVDAGDYRCVVSSVNHIYSDFHLQIDSGRRSGPVPPRPRVRSTIRPSISSSSSSDTSGPVFPSVSRSVGIPLAAGLCITMGIVICPIIVAVIHRKVRAKKKCGATSSDSAAHILSVGAKLGRCLRDSVSNVLFCPRNNNKGTSLKRRAVLSTPQWTSNLMRTIPQSCMLTYRHSAAPEVMTLTHTESLLGRWCTPHWLATNAEPDCSVSVSFLAWWSQICLCCLDMLS</sequence>
<keyword evidence="2" id="KW-0472">Membrane</keyword>
<feature type="region of interest" description="Disordered" evidence="1">
    <location>
        <begin position="59"/>
        <end position="91"/>
    </location>
</feature>
<reference evidence="4 5" key="1">
    <citation type="submission" date="2025-05" db="UniProtKB">
        <authorList>
            <consortium name="RefSeq"/>
        </authorList>
    </citation>
    <scope>IDENTIFICATION</scope>
</reference>
<proteinExistence type="predicted"/>
<evidence type="ECO:0000313" key="5">
    <source>
        <dbReference type="RefSeq" id="XP_045548869.1"/>
    </source>
</evidence>
<feature type="compositionally biased region" description="Low complexity" evidence="1">
    <location>
        <begin position="72"/>
        <end position="90"/>
    </location>
</feature>
<keyword evidence="3" id="KW-1185">Reference proteome</keyword>
<dbReference type="RefSeq" id="XP_045548868.1">
    <property type="nucleotide sequence ID" value="XM_045692912.1"/>
</dbReference>
<accession>A0ABM3CQM4</accession>
<dbReference type="Gene3D" id="2.60.40.10">
    <property type="entry name" value="Immunoglobulins"/>
    <property type="match status" value="1"/>
</dbReference>
<dbReference type="InterPro" id="IPR036179">
    <property type="entry name" value="Ig-like_dom_sf"/>
</dbReference>
<gene>
    <name evidence="4 5" type="primary">LOC106566405</name>
</gene>
<dbReference type="SUPFAM" id="SSF48726">
    <property type="entry name" value="Immunoglobulin"/>
    <property type="match status" value="1"/>
</dbReference>
<keyword evidence="2" id="KW-1133">Transmembrane helix</keyword>
<dbReference type="GeneID" id="106566405"/>
<dbReference type="Proteomes" id="UP001652741">
    <property type="component" value="Chromosome ssa13"/>
</dbReference>
<name>A0ABM3CQM4_SALSA</name>
<dbReference type="RefSeq" id="XP_045548869.1">
    <property type="nucleotide sequence ID" value="XM_045692913.1"/>
</dbReference>
<evidence type="ECO:0000313" key="3">
    <source>
        <dbReference type="Proteomes" id="UP001652741"/>
    </source>
</evidence>
<evidence type="ECO:0000256" key="2">
    <source>
        <dbReference type="SAM" id="Phobius"/>
    </source>
</evidence>
<feature type="transmembrane region" description="Helical" evidence="2">
    <location>
        <begin position="99"/>
        <end position="123"/>
    </location>
</feature>
<dbReference type="InterPro" id="IPR013783">
    <property type="entry name" value="Ig-like_fold"/>
</dbReference>
<evidence type="ECO:0000313" key="4">
    <source>
        <dbReference type="RefSeq" id="XP_045548868.1"/>
    </source>
</evidence>